<dbReference type="RefSeq" id="WP_009452727.1">
    <property type="nucleotide sequence ID" value="NZ_AMSI01000024.1"/>
</dbReference>
<keyword evidence="1" id="KW-0812">Transmembrane</keyword>
<keyword evidence="1" id="KW-0472">Membrane</keyword>
<dbReference type="OrthoDB" id="7875193at2"/>
<name>K2NYJ3_9HYPH</name>
<evidence type="ECO:0000313" key="2">
    <source>
        <dbReference type="EMBL" id="EKF40116.1"/>
    </source>
</evidence>
<reference evidence="2 3" key="1">
    <citation type="journal article" date="2012" name="J. Bacteriol.">
        <title>Genome Sequence of Nitratireductor indicus Type Strain C115.</title>
        <authorList>
            <person name="Lai Q."/>
            <person name="Li G."/>
            <person name="Yu Z."/>
            <person name="Shao Z."/>
        </authorList>
    </citation>
    <scope>NUCLEOTIDE SEQUENCE [LARGE SCALE GENOMIC DNA]</scope>
    <source>
        <strain evidence="2 3">C115</strain>
    </source>
</reference>
<proteinExistence type="predicted"/>
<dbReference type="EMBL" id="AMSI01000024">
    <property type="protein sequence ID" value="EKF40116.1"/>
    <property type="molecule type" value="Genomic_DNA"/>
</dbReference>
<keyword evidence="1" id="KW-1133">Transmembrane helix</keyword>
<dbReference type="AlphaFoldDB" id="K2NYJ3"/>
<organism evidence="2 3">
    <name type="scientific">Nitratireductor indicus C115</name>
    <dbReference type="NCBI Taxonomy" id="1231190"/>
    <lineage>
        <taxon>Bacteria</taxon>
        <taxon>Pseudomonadati</taxon>
        <taxon>Pseudomonadota</taxon>
        <taxon>Alphaproteobacteria</taxon>
        <taxon>Hyphomicrobiales</taxon>
        <taxon>Phyllobacteriaceae</taxon>
        <taxon>Nitratireductor</taxon>
    </lineage>
</organism>
<keyword evidence="3" id="KW-1185">Reference proteome</keyword>
<dbReference type="PATRIC" id="fig|1231190.3.peg.4641"/>
<dbReference type="Proteomes" id="UP000007374">
    <property type="component" value="Unassembled WGS sequence"/>
</dbReference>
<protein>
    <submittedName>
        <fullName evidence="2">Uncharacterized protein</fullName>
    </submittedName>
</protein>
<comment type="caution">
    <text evidence="2">The sequence shown here is derived from an EMBL/GenBank/DDBJ whole genome shotgun (WGS) entry which is preliminary data.</text>
</comment>
<gene>
    <name evidence="2" type="ORF">NA8A_22486</name>
</gene>
<evidence type="ECO:0000313" key="3">
    <source>
        <dbReference type="Proteomes" id="UP000007374"/>
    </source>
</evidence>
<dbReference type="STRING" id="721133.SAMN05216176_11717"/>
<accession>K2NYJ3</accession>
<evidence type="ECO:0000256" key="1">
    <source>
        <dbReference type="SAM" id="Phobius"/>
    </source>
</evidence>
<sequence length="65" mass="7051">MFLVLSGLSFAAFAWSVVYGSFTGLSFFGDKGDLALLVLTTLFFIVAILKAEASRAPRETNSQTR</sequence>
<feature type="transmembrane region" description="Helical" evidence="1">
    <location>
        <begin position="36"/>
        <end position="53"/>
    </location>
</feature>